<dbReference type="InterPro" id="IPR000836">
    <property type="entry name" value="PRTase_dom"/>
</dbReference>
<feature type="domain" description="Phosphoribosyltransferase" evidence="3">
    <location>
        <begin position="159"/>
        <end position="251"/>
    </location>
</feature>
<dbReference type="GO" id="GO:0002189">
    <property type="term" value="C:ribose phosphate diphosphokinase complex"/>
    <property type="evidence" value="ECO:0007669"/>
    <property type="project" value="TreeGrafter"/>
</dbReference>
<keyword evidence="1 2" id="KW-0545">Nucleotide biosynthesis</keyword>
<dbReference type="Pfam" id="PF13793">
    <property type="entry name" value="Pribosyltran_N"/>
    <property type="match status" value="1"/>
</dbReference>
<dbReference type="CDD" id="cd06223">
    <property type="entry name" value="PRTases_typeI"/>
    <property type="match status" value="1"/>
</dbReference>
<dbReference type="PANTHER" id="PTHR10210">
    <property type="entry name" value="RIBOSE-PHOSPHATE DIPHOSPHOKINASE FAMILY MEMBER"/>
    <property type="match status" value="1"/>
</dbReference>
<reference evidence="5 6" key="1">
    <citation type="submission" date="2016-10" db="EMBL/GenBank/DDBJ databases">
        <authorList>
            <person name="de Groot N.N."/>
        </authorList>
    </citation>
    <scope>NUCLEOTIDE SEQUENCE [LARGE SCALE GENOMIC DNA]</scope>
    <source>
        <strain evidence="5 6">CGMCC 1.9109</strain>
    </source>
</reference>
<gene>
    <name evidence="5" type="ORF">SAMN04488071_3209</name>
</gene>
<dbReference type="NCBIfam" id="TIGR01251">
    <property type="entry name" value="ribP_PPkin"/>
    <property type="match status" value="1"/>
</dbReference>
<dbReference type="Proteomes" id="UP000183685">
    <property type="component" value="Unassembled WGS sequence"/>
</dbReference>
<keyword evidence="5" id="KW-0808">Transferase</keyword>
<dbReference type="NCBIfam" id="NF005537">
    <property type="entry name" value="PRK07199.1"/>
    <property type="match status" value="1"/>
</dbReference>
<proteinExistence type="inferred from homology"/>
<dbReference type="EMBL" id="FNAK01000007">
    <property type="protein sequence ID" value="SDE53739.1"/>
    <property type="molecule type" value="Genomic_DNA"/>
</dbReference>
<evidence type="ECO:0000313" key="5">
    <source>
        <dbReference type="EMBL" id="SDE53739.1"/>
    </source>
</evidence>
<keyword evidence="6" id="KW-1185">Reference proteome</keyword>
<dbReference type="Gene3D" id="3.40.50.2020">
    <property type="match status" value="2"/>
</dbReference>
<dbReference type="SMART" id="SM01400">
    <property type="entry name" value="Pribosyltran_N"/>
    <property type="match status" value="1"/>
</dbReference>
<feature type="domain" description="Ribose-phosphate pyrophosphokinase N-terminal" evidence="4">
    <location>
        <begin position="19"/>
        <end position="112"/>
    </location>
</feature>
<dbReference type="InterPro" id="IPR029057">
    <property type="entry name" value="PRTase-like"/>
</dbReference>
<dbReference type="Pfam" id="PF00156">
    <property type="entry name" value="Pribosyltran"/>
    <property type="match status" value="1"/>
</dbReference>
<sequence>MMAASLHVYPGQDRPAGLLAVKLGLETHNINIHTFPDGESLLRVTPVRGTAIIYASLDHPNDKLIHILQAAQALREGGAARVVLVCPYLCYMRQDKAFHEGEAVTQKLLGPLLGPSFDRIITVDPHLHRVSSLVEVFPGREADALSAAALIGEAVTADDTLKDAVLVGPDGESRQWVAAAAQASGLEFIVATKERFGDRDVRVCLPDADQAKGRPAVIIDDLISSGATMQACARLLLDAGASRVEAMAVHAVCGEKDLGHLKDAGIARVRSCDGILHTTNAISLAPLLAKALTREVSA</sequence>
<dbReference type="STRING" id="637679.GCA_001550055_02098"/>
<name>A0A1G7DQJ4_9PROT</name>
<dbReference type="InterPro" id="IPR029099">
    <property type="entry name" value="Pribosyltran_N"/>
</dbReference>
<evidence type="ECO:0000313" key="6">
    <source>
        <dbReference type="Proteomes" id="UP000183685"/>
    </source>
</evidence>
<protein>
    <submittedName>
        <fullName evidence="5">Ribose-phosphate pyrophosphokinase</fullName>
    </submittedName>
</protein>
<dbReference type="GO" id="GO:0000287">
    <property type="term" value="F:magnesium ion binding"/>
    <property type="evidence" value="ECO:0007669"/>
    <property type="project" value="InterPro"/>
</dbReference>
<dbReference type="GO" id="GO:0004749">
    <property type="term" value="F:ribose phosphate diphosphokinase activity"/>
    <property type="evidence" value="ECO:0007669"/>
    <property type="project" value="TreeGrafter"/>
</dbReference>
<evidence type="ECO:0000259" key="3">
    <source>
        <dbReference type="Pfam" id="PF00156"/>
    </source>
</evidence>
<evidence type="ECO:0000259" key="4">
    <source>
        <dbReference type="Pfam" id="PF13793"/>
    </source>
</evidence>
<dbReference type="GO" id="GO:0006015">
    <property type="term" value="P:5-phosphoribose 1-diphosphate biosynthetic process"/>
    <property type="evidence" value="ECO:0007669"/>
    <property type="project" value="TreeGrafter"/>
</dbReference>
<comment type="similarity">
    <text evidence="2">Belongs to the ribose-phosphate pyrophosphokinase family.</text>
</comment>
<accession>A0A1G7DQJ4</accession>
<dbReference type="GO" id="GO:0006164">
    <property type="term" value="P:purine nucleotide biosynthetic process"/>
    <property type="evidence" value="ECO:0007669"/>
    <property type="project" value="TreeGrafter"/>
</dbReference>
<dbReference type="PANTHER" id="PTHR10210:SF41">
    <property type="entry name" value="RIBOSE-PHOSPHATE PYROPHOSPHOKINASE 1, CHLOROPLASTIC"/>
    <property type="match status" value="1"/>
</dbReference>
<dbReference type="InterPro" id="IPR005946">
    <property type="entry name" value="Rib-P_diPkinase"/>
</dbReference>
<organism evidence="5 6">
    <name type="scientific">Kordiimonas lacus</name>
    <dbReference type="NCBI Taxonomy" id="637679"/>
    <lineage>
        <taxon>Bacteria</taxon>
        <taxon>Pseudomonadati</taxon>
        <taxon>Pseudomonadota</taxon>
        <taxon>Alphaproteobacteria</taxon>
        <taxon>Kordiimonadales</taxon>
        <taxon>Kordiimonadaceae</taxon>
        <taxon>Kordiimonas</taxon>
    </lineage>
</organism>
<evidence type="ECO:0000256" key="1">
    <source>
        <dbReference type="ARBA" id="ARBA00022727"/>
    </source>
</evidence>
<dbReference type="SUPFAM" id="SSF53271">
    <property type="entry name" value="PRTase-like"/>
    <property type="match status" value="2"/>
</dbReference>
<evidence type="ECO:0000256" key="2">
    <source>
        <dbReference type="RuleBase" id="RU004324"/>
    </source>
</evidence>
<dbReference type="AlphaFoldDB" id="A0A1G7DQJ4"/>
<dbReference type="RefSeq" id="WP_068304731.1">
    <property type="nucleotide sequence ID" value="NZ_FNAK01000007.1"/>
</dbReference>
<dbReference type="GO" id="GO:0016301">
    <property type="term" value="F:kinase activity"/>
    <property type="evidence" value="ECO:0007669"/>
    <property type="project" value="UniProtKB-KW"/>
</dbReference>
<dbReference type="GO" id="GO:0005737">
    <property type="term" value="C:cytoplasm"/>
    <property type="evidence" value="ECO:0007669"/>
    <property type="project" value="TreeGrafter"/>
</dbReference>
<keyword evidence="5" id="KW-0418">Kinase</keyword>